<dbReference type="RefSeq" id="WP_218897748.1">
    <property type="nucleotide sequence ID" value="NZ_JACCFS010000001.1"/>
</dbReference>
<dbReference type="Proteomes" id="UP000572051">
    <property type="component" value="Unassembled WGS sequence"/>
</dbReference>
<sequence length="332" mass="35848">MAAEEVYSVERVMEHGPEIYAGTDLDVRAVVARMPHEVKEHVLLDRVPWHRFPHAYGTDDSVPRGLAALRSDDPAQVERALGSLWSTVCHQGATSPSGALAVPFLLRAAADPSAHGRAGTLELVAELARPEHFGDGTRAGLLRSTEDRVLWDNNGYLVHWSVEAARDAVAADADILLSLLDDPVPDIRSPACYALATASGAVGRISAALHDRFRVEEEPAVRASLVLAIGQLARERADGHAVAWTRGLWSDPARPAEVRVGGALAWWCLVDDPVPAELRAVLDDVVTDDTVRLMADVPWMRAVDEHGAGLTRCVARMLRPDARPVVAPDPSV</sequence>
<proteinExistence type="predicted"/>
<keyword evidence="2" id="KW-1185">Reference proteome</keyword>
<dbReference type="Gene3D" id="1.25.10.10">
    <property type="entry name" value="Leucine-rich Repeat Variant"/>
    <property type="match status" value="1"/>
</dbReference>
<organism evidence="1 2">
    <name type="scientific">Nocardiopsis aegyptia</name>
    <dbReference type="NCBI Taxonomy" id="220378"/>
    <lineage>
        <taxon>Bacteria</taxon>
        <taxon>Bacillati</taxon>
        <taxon>Actinomycetota</taxon>
        <taxon>Actinomycetes</taxon>
        <taxon>Streptosporangiales</taxon>
        <taxon>Nocardiopsidaceae</taxon>
        <taxon>Nocardiopsis</taxon>
    </lineage>
</organism>
<evidence type="ECO:0000313" key="1">
    <source>
        <dbReference type="EMBL" id="NYJ34824.1"/>
    </source>
</evidence>
<gene>
    <name evidence="1" type="ORF">HNR10_002705</name>
</gene>
<dbReference type="AlphaFoldDB" id="A0A7Z0EMX2"/>
<dbReference type="InterPro" id="IPR011989">
    <property type="entry name" value="ARM-like"/>
</dbReference>
<name>A0A7Z0EMX2_9ACTN</name>
<comment type="caution">
    <text evidence="1">The sequence shown here is derived from an EMBL/GenBank/DDBJ whole genome shotgun (WGS) entry which is preliminary data.</text>
</comment>
<evidence type="ECO:0008006" key="3">
    <source>
        <dbReference type="Google" id="ProtNLM"/>
    </source>
</evidence>
<evidence type="ECO:0000313" key="2">
    <source>
        <dbReference type="Proteomes" id="UP000572051"/>
    </source>
</evidence>
<accession>A0A7Z0EMX2</accession>
<dbReference type="SUPFAM" id="SSF48371">
    <property type="entry name" value="ARM repeat"/>
    <property type="match status" value="1"/>
</dbReference>
<protein>
    <recommendedName>
        <fullName evidence="3">HEAT repeat domain-containing protein</fullName>
    </recommendedName>
</protein>
<dbReference type="InterPro" id="IPR016024">
    <property type="entry name" value="ARM-type_fold"/>
</dbReference>
<dbReference type="EMBL" id="JACCFS010000001">
    <property type="protein sequence ID" value="NYJ34824.1"/>
    <property type="molecule type" value="Genomic_DNA"/>
</dbReference>
<reference evidence="1 2" key="1">
    <citation type="submission" date="2020-07" db="EMBL/GenBank/DDBJ databases">
        <title>Sequencing the genomes of 1000 actinobacteria strains.</title>
        <authorList>
            <person name="Klenk H.-P."/>
        </authorList>
    </citation>
    <scope>NUCLEOTIDE SEQUENCE [LARGE SCALE GENOMIC DNA]</scope>
    <source>
        <strain evidence="1 2">DSM 44442</strain>
    </source>
</reference>